<name>A0AA40DF38_9PEZI</name>
<gene>
    <name evidence="2" type="ORF">QBC41DRAFT_13107</name>
</gene>
<accession>A0AA40DF38</accession>
<dbReference type="AlphaFoldDB" id="A0AA40DF38"/>
<comment type="caution">
    <text evidence="2">The sequence shown here is derived from an EMBL/GenBank/DDBJ whole genome shotgun (WGS) entry which is preliminary data.</text>
</comment>
<protein>
    <recommendedName>
        <fullName evidence="1">DUF7587 domain-containing protein</fullName>
    </recommendedName>
</protein>
<keyword evidence="3" id="KW-1185">Reference proteome</keyword>
<reference evidence="2" key="1">
    <citation type="submission" date="2023-06" db="EMBL/GenBank/DDBJ databases">
        <title>Genome-scale phylogeny and comparative genomics of the fungal order Sordariales.</title>
        <authorList>
            <consortium name="Lawrence Berkeley National Laboratory"/>
            <person name="Hensen N."/>
            <person name="Bonometti L."/>
            <person name="Westerberg I."/>
            <person name="Brannstrom I.O."/>
            <person name="Guillou S."/>
            <person name="Cros-Aarteil S."/>
            <person name="Calhoun S."/>
            <person name="Haridas S."/>
            <person name="Kuo A."/>
            <person name="Mondo S."/>
            <person name="Pangilinan J."/>
            <person name="Riley R."/>
            <person name="Labutti K."/>
            <person name="Andreopoulos B."/>
            <person name="Lipzen A."/>
            <person name="Chen C."/>
            <person name="Yanf M."/>
            <person name="Daum C."/>
            <person name="Ng V."/>
            <person name="Clum A."/>
            <person name="Steindorff A."/>
            <person name="Ohm R."/>
            <person name="Martin F."/>
            <person name="Silar P."/>
            <person name="Natvig D."/>
            <person name="Lalanne C."/>
            <person name="Gautier V."/>
            <person name="Ament-Velasquez S.L."/>
            <person name="Kruys A."/>
            <person name="Hutchinson M.I."/>
            <person name="Powell A.J."/>
            <person name="Barry K."/>
            <person name="Miller A.N."/>
            <person name="Grigoriev I.V."/>
            <person name="Debuchy R."/>
            <person name="Gladieux P."/>
            <person name="Thoren M.H."/>
            <person name="Johannesson H."/>
        </authorList>
    </citation>
    <scope>NUCLEOTIDE SEQUENCE</scope>
    <source>
        <strain evidence="2">CBS 307.81</strain>
    </source>
</reference>
<dbReference type="Pfam" id="PF24494">
    <property type="entry name" value="DUF7587"/>
    <property type="match status" value="1"/>
</dbReference>
<dbReference type="InterPro" id="IPR056009">
    <property type="entry name" value="DUF7587"/>
</dbReference>
<evidence type="ECO:0000313" key="2">
    <source>
        <dbReference type="EMBL" id="KAK0672645.1"/>
    </source>
</evidence>
<evidence type="ECO:0000313" key="3">
    <source>
        <dbReference type="Proteomes" id="UP001174997"/>
    </source>
</evidence>
<proteinExistence type="predicted"/>
<dbReference type="EMBL" id="JAULSY010000011">
    <property type="protein sequence ID" value="KAK0672645.1"/>
    <property type="molecule type" value="Genomic_DNA"/>
</dbReference>
<sequence>MCLPQSPSVSTMESTRCLSKDLPPYLYRIQHRTTQTRYSESGGLEASDTTTLFGETSEKDAFKQAVENQFTWDFKHPTPFISFFSDKTHAINWGFCLKKWGPRSRTDDDWSILTIDTSCLQNTYVFKLSTVIDELDVKIPKTAEDAHKPGGYFCLHRVPACAIVCKKVGSLPRFQLHCKPLFHFSSSETLTN</sequence>
<organism evidence="2 3">
    <name type="scientific">Cercophora samala</name>
    <dbReference type="NCBI Taxonomy" id="330535"/>
    <lineage>
        <taxon>Eukaryota</taxon>
        <taxon>Fungi</taxon>
        <taxon>Dikarya</taxon>
        <taxon>Ascomycota</taxon>
        <taxon>Pezizomycotina</taxon>
        <taxon>Sordariomycetes</taxon>
        <taxon>Sordariomycetidae</taxon>
        <taxon>Sordariales</taxon>
        <taxon>Lasiosphaeriaceae</taxon>
        <taxon>Cercophora</taxon>
    </lineage>
</organism>
<dbReference type="Proteomes" id="UP001174997">
    <property type="component" value="Unassembled WGS sequence"/>
</dbReference>
<dbReference type="PANTHER" id="PTHR40781:SF1">
    <property type="match status" value="1"/>
</dbReference>
<dbReference type="PANTHER" id="PTHR40781">
    <property type="match status" value="1"/>
</dbReference>
<evidence type="ECO:0000259" key="1">
    <source>
        <dbReference type="Pfam" id="PF24494"/>
    </source>
</evidence>
<feature type="domain" description="DUF7587" evidence="1">
    <location>
        <begin position="22"/>
        <end position="166"/>
    </location>
</feature>